<dbReference type="GO" id="GO:0019239">
    <property type="term" value="F:deaminase activity"/>
    <property type="evidence" value="ECO:0007669"/>
    <property type="project" value="TreeGrafter"/>
</dbReference>
<evidence type="ECO:0000313" key="3">
    <source>
        <dbReference type="Proteomes" id="UP000754883"/>
    </source>
</evidence>
<comment type="similarity">
    <text evidence="1">Belongs to the RutC family.</text>
</comment>
<dbReference type="InterPro" id="IPR019897">
    <property type="entry name" value="RidA_CS"/>
</dbReference>
<dbReference type="NCBIfam" id="TIGR00004">
    <property type="entry name" value="Rid family detoxifying hydrolase"/>
    <property type="match status" value="1"/>
</dbReference>
<dbReference type="PROSITE" id="PS01094">
    <property type="entry name" value="UPF0076"/>
    <property type="match status" value="1"/>
</dbReference>
<gene>
    <name evidence="2" type="ORF">CBYS24578_00011746</name>
</gene>
<dbReference type="InterPro" id="IPR035959">
    <property type="entry name" value="RutC-like_sf"/>
</dbReference>
<dbReference type="Proteomes" id="UP000754883">
    <property type="component" value="Unassembled WGS sequence"/>
</dbReference>
<dbReference type="AlphaFoldDB" id="A0A9N9U5K1"/>
<keyword evidence="3" id="KW-1185">Reference proteome</keyword>
<dbReference type="OrthoDB" id="309640at2759"/>
<dbReference type="GO" id="GO:0005829">
    <property type="term" value="C:cytosol"/>
    <property type="evidence" value="ECO:0007669"/>
    <property type="project" value="TreeGrafter"/>
</dbReference>
<proteinExistence type="inferred from homology"/>
<dbReference type="EMBL" id="CABFNO020001247">
    <property type="protein sequence ID" value="CAG9974238.1"/>
    <property type="molecule type" value="Genomic_DNA"/>
</dbReference>
<evidence type="ECO:0000313" key="2">
    <source>
        <dbReference type="EMBL" id="CAG9974238.1"/>
    </source>
</evidence>
<sequence>MARLASFTSKAPAPAPFMSQSVTCNGFVFASGSLGLDPESGEFVAGSTYDRARQSLQNLAAVLESAGTSLSKVIKVNIFLSKMDYITEVNRAYAEFFVTDPKPARSCVAVAELPKGAEMEIELVAEA</sequence>
<dbReference type="PANTHER" id="PTHR11803:SF42">
    <property type="entry name" value="MMF1"/>
    <property type="match status" value="1"/>
</dbReference>
<evidence type="ECO:0000256" key="1">
    <source>
        <dbReference type="ARBA" id="ARBA00010552"/>
    </source>
</evidence>
<reference evidence="2" key="1">
    <citation type="submission" date="2021-10" db="EMBL/GenBank/DDBJ databases">
        <authorList>
            <person name="Piombo E."/>
        </authorList>
    </citation>
    <scope>NUCLEOTIDE SEQUENCE</scope>
</reference>
<protein>
    <recommendedName>
        <fullName evidence="4">YjgF-like protein</fullName>
    </recommendedName>
</protein>
<dbReference type="Pfam" id="PF01042">
    <property type="entry name" value="Ribonuc_L-PSP"/>
    <property type="match status" value="1"/>
</dbReference>
<accession>A0A9N9U5K1</accession>
<comment type="caution">
    <text evidence="2">The sequence shown here is derived from an EMBL/GenBank/DDBJ whole genome shotgun (WGS) entry which is preliminary data.</text>
</comment>
<dbReference type="GO" id="GO:0005739">
    <property type="term" value="C:mitochondrion"/>
    <property type="evidence" value="ECO:0007669"/>
    <property type="project" value="TreeGrafter"/>
</dbReference>
<dbReference type="Gene3D" id="3.30.1330.40">
    <property type="entry name" value="RutC-like"/>
    <property type="match status" value="1"/>
</dbReference>
<evidence type="ECO:0008006" key="4">
    <source>
        <dbReference type="Google" id="ProtNLM"/>
    </source>
</evidence>
<dbReference type="InterPro" id="IPR006056">
    <property type="entry name" value="RidA"/>
</dbReference>
<name>A0A9N9U5K1_9HYPO</name>
<dbReference type="FunFam" id="3.30.1330.40:FF:000001">
    <property type="entry name" value="L-PSP family endoribonuclease"/>
    <property type="match status" value="1"/>
</dbReference>
<organism evidence="2 3">
    <name type="scientific">Clonostachys byssicola</name>
    <dbReference type="NCBI Taxonomy" id="160290"/>
    <lineage>
        <taxon>Eukaryota</taxon>
        <taxon>Fungi</taxon>
        <taxon>Dikarya</taxon>
        <taxon>Ascomycota</taxon>
        <taxon>Pezizomycotina</taxon>
        <taxon>Sordariomycetes</taxon>
        <taxon>Hypocreomycetidae</taxon>
        <taxon>Hypocreales</taxon>
        <taxon>Bionectriaceae</taxon>
        <taxon>Clonostachys</taxon>
    </lineage>
</organism>
<dbReference type="InterPro" id="IPR006175">
    <property type="entry name" value="YjgF/YER057c/UK114"/>
</dbReference>
<dbReference type="SUPFAM" id="SSF55298">
    <property type="entry name" value="YjgF-like"/>
    <property type="match status" value="1"/>
</dbReference>
<dbReference type="CDD" id="cd00448">
    <property type="entry name" value="YjgF_YER057c_UK114_family"/>
    <property type="match status" value="1"/>
</dbReference>
<dbReference type="PANTHER" id="PTHR11803">
    <property type="entry name" value="2-IMINOBUTANOATE/2-IMINOPROPANOATE DEAMINASE RIDA"/>
    <property type="match status" value="1"/>
</dbReference>